<proteinExistence type="predicted"/>
<protein>
    <submittedName>
        <fullName evidence="1">SH3 domain-containing protein</fullName>
    </submittedName>
</protein>
<dbReference type="RefSeq" id="WP_174139774.1">
    <property type="nucleotide sequence ID" value="NZ_JABUFE010000014.1"/>
</dbReference>
<evidence type="ECO:0000313" key="2">
    <source>
        <dbReference type="Proteomes" id="UP000777935"/>
    </source>
</evidence>
<evidence type="ECO:0000313" key="1">
    <source>
        <dbReference type="EMBL" id="NSX56558.1"/>
    </source>
</evidence>
<dbReference type="Gene3D" id="2.30.30.40">
    <property type="entry name" value="SH3 Domains"/>
    <property type="match status" value="2"/>
</dbReference>
<dbReference type="Pfam" id="PF06347">
    <property type="entry name" value="SH3_4"/>
    <property type="match status" value="2"/>
</dbReference>
<keyword evidence="2" id="KW-1185">Reference proteome</keyword>
<dbReference type="EMBL" id="JABUFE010000014">
    <property type="protein sequence ID" value="NSX56558.1"/>
    <property type="molecule type" value="Genomic_DNA"/>
</dbReference>
<sequence>MLLHGVAFAERGPVTNLPLPRYVSLKASEGNVRRGPSLTHRIDWVFKRRDMPLLITAEHGHWRRVEDRDGAGGWVHYTLLSGNRTVIVEKDMLDLRAKPNETAPVVANLELGVIANLVKCNETWCRLSADGYKGWVSREDLWGIANGENGN</sequence>
<dbReference type="InterPro" id="IPR010466">
    <property type="entry name" value="DUF1058"/>
</dbReference>
<comment type="caution">
    <text evidence="1">The sequence shown here is derived from an EMBL/GenBank/DDBJ whole genome shotgun (WGS) entry which is preliminary data.</text>
</comment>
<dbReference type="Proteomes" id="UP000777935">
    <property type="component" value="Unassembled WGS sequence"/>
</dbReference>
<organism evidence="1 2">
    <name type="scientific">Parasulfitobacter algicola</name>
    <dbReference type="NCBI Taxonomy" id="2614809"/>
    <lineage>
        <taxon>Bacteria</taxon>
        <taxon>Pseudomonadati</taxon>
        <taxon>Pseudomonadota</taxon>
        <taxon>Alphaproteobacteria</taxon>
        <taxon>Rhodobacterales</taxon>
        <taxon>Roseobacteraceae</taxon>
        <taxon>Parasulfitobacter</taxon>
    </lineage>
</organism>
<gene>
    <name evidence="1" type="ORF">HRQ87_17360</name>
</gene>
<accession>A0ABX2J155</accession>
<reference evidence="1 2" key="1">
    <citation type="submission" date="2020-06" db="EMBL/GenBank/DDBJ databases">
        <title>Sulfitobacter algicola sp. nov., isolated from green algae.</title>
        <authorList>
            <person name="Wang C."/>
        </authorList>
    </citation>
    <scope>NUCLEOTIDE SEQUENCE [LARGE SCALE GENOMIC DNA]</scope>
    <source>
        <strain evidence="1 2">1151</strain>
    </source>
</reference>
<name>A0ABX2J155_9RHOB</name>